<evidence type="ECO:0000256" key="5">
    <source>
        <dbReference type="ARBA" id="ARBA00022692"/>
    </source>
</evidence>
<dbReference type="Gene3D" id="1.10.3720.10">
    <property type="entry name" value="MetI-like"/>
    <property type="match status" value="1"/>
</dbReference>
<evidence type="ECO:0000313" key="14">
    <source>
        <dbReference type="EMBL" id="MBF9235344.1"/>
    </source>
</evidence>
<dbReference type="PANTHER" id="PTHR30614:SF0">
    <property type="entry name" value="L-CYSTINE TRANSPORT SYSTEM PERMEASE PROTEIN TCYL"/>
    <property type="match status" value="1"/>
</dbReference>
<dbReference type="FunFam" id="1.10.3720.10:FF:000006">
    <property type="entry name" value="Glutamate/aspartate ABC transporter, permease protein GltK"/>
    <property type="match status" value="1"/>
</dbReference>
<feature type="transmembrane region" description="Helical" evidence="12">
    <location>
        <begin position="80"/>
        <end position="102"/>
    </location>
</feature>
<gene>
    <name evidence="14" type="ORF">I2H38_18390</name>
</gene>
<dbReference type="PROSITE" id="PS50928">
    <property type="entry name" value="ABC_TM1"/>
    <property type="match status" value="1"/>
</dbReference>
<feature type="transmembrane region" description="Helical" evidence="12">
    <location>
        <begin position="209"/>
        <end position="235"/>
    </location>
</feature>
<accession>A0A931BTC0</accession>
<keyword evidence="5 12" id="KW-0812">Transmembrane</keyword>
<keyword evidence="6" id="KW-0029">Amino-acid transport</keyword>
<keyword evidence="15" id="KW-1185">Reference proteome</keyword>
<evidence type="ECO:0000256" key="6">
    <source>
        <dbReference type="ARBA" id="ARBA00022970"/>
    </source>
</evidence>
<comment type="subcellular location">
    <subcellularLocation>
        <location evidence="1">Cell inner membrane</location>
        <topology evidence="1">Multi-pass membrane protein</topology>
    </subcellularLocation>
    <subcellularLocation>
        <location evidence="12">Cell membrane</location>
        <topology evidence="12">Multi-pass membrane protein</topology>
    </subcellularLocation>
</comment>
<dbReference type="InterPro" id="IPR000515">
    <property type="entry name" value="MetI-like"/>
</dbReference>
<evidence type="ECO:0000256" key="12">
    <source>
        <dbReference type="RuleBase" id="RU363032"/>
    </source>
</evidence>
<evidence type="ECO:0000256" key="7">
    <source>
        <dbReference type="ARBA" id="ARBA00022989"/>
    </source>
</evidence>
<evidence type="ECO:0000256" key="2">
    <source>
        <dbReference type="ARBA" id="ARBA00010072"/>
    </source>
</evidence>
<proteinExistence type="inferred from homology"/>
<evidence type="ECO:0000259" key="13">
    <source>
        <dbReference type="PROSITE" id="PS50928"/>
    </source>
</evidence>
<evidence type="ECO:0000256" key="11">
    <source>
        <dbReference type="ARBA" id="ARBA00073645"/>
    </source>
</evidence>
<evidence type="ECO:0000256" key="8">
    <source>
        <dbReference type="ARBA" id="ARBA00023136"/>
    </source>
</evidence>
<feature type="transmembrane region" description="Helical" evidence="12">
    <location>
        <begin position="35"/>
        <end position="55"/>
    </location>
</feature>
<name>A0A931BTC0_9HYPH</name>
<sequence length="261" mass="28788">MFLIARAFAGGKIDWEIVGEFLTARSILNGLVKTIIMAPLAMAVGVVLGLIFALMRMSENPVARYSAILYMWIFRGSPQLLQLFLWFNLALIFPVIAIPYLFEISTVTVMTPFVATLLGLGICQSAYTAEVIRAGILSVDTGQGEAADALGMTRHQAMRRIILPQALRGIIPPVGNEFIGMVKATSLASAIQFTEILNAAQRIYYVNNYIIELLIVATFWYLLVVSALTVGQYFLERRLSRGFSSRTSLAQRSIEGGKAQR</sequence>
<dbReference type="NCBIfam" id="TIGR01726">
    <property type="entry name" value="HEQRo_perm_3TM"/>
    <property type="match status" value="1"/>
</dbReference>
<dbReference type="InterPro" id="IPR010065">
    <property type="entry name" value="AA_ABC_transptr_permease_3TM"/>
</dbReference>
<organism evidence="14 15">
    <name type="scientific">Microvirga alba</name>
    <dbReference type="NCBI Taxonomy" id="2791025"/>
    <lineage>
        <taxon>Bacteria</taxon>
        <taxon>Pseudomonadati</taxon>
        <taxon>Pseudomonadota</taxon>
        <taxon>Alphaproteobacteria</taxon>
        <taxon>Hyphomicrobiales</taxon>
        <taxon>Methylobacteriaceae</taxon>
        <taxon>Microvirga</taxon>
    </lineage>
</organism>
<dbReference type="InterPro" id="IPR035906">
    <property type="entry name" value="MetI-like_sf"/>
</dbReference>
<dbReference type="InterPro" id="IPR043429">
    <property type="entry name" value="ArtM/GltK/GlnP/TcyL/YhdX-like"/>
</dbReference>
<reference evidence="14" key="1">
    <citation type="submission" date="2020-11" db="EMBL/GenBank/DDBJ databases">
        <authorList>
            <person name="Kim M.K."/>
        </authorList>
    </citation>
    <scope>NUCLEOTIDE SEQUENCE</scope>
    <source>
        <strain evidence="14">BT350</strain>
    </source>
</reference>
<evidence type="ECO:0000313" key="15">
    <source>
        <dbReference type="Proteomes" id="UP000599312"/>
    </source>
</evidence>
<evidence type="ECO:0000256" key="3">
    <source>
        <dbReference type="ARBA" id="ARBA00022448"/>
    </source>
</evidence>
<dbReference type="GO" id="GO:0006865">
    <property type="term" value="P:amino acid transport"/>
    <property type="evidence" value="ECO:0007669"/>
    <property type="project" value="UniProtKB-KW"/>
</dbReference>
<dbReference type="Proteomes" id="UP000599312">
    <property type="component" value="Unassembled WGS sequence"/>
</dbReference>
<keyword evidence="7 12" id="KW-1133">Transmembrane helix</keyword>
<dbReference type="EMBL" id="JADQDO010000012">
    <property type="protein sequence ID" value="MBF9235344.1"/>
    <property type="molecule type" value="Genomic_DNA"/>
</dbReference>
<evidence type="ECO:0000256" key="4">
    <source>
        <dbReference type="ARBA" id="ARBA00022475"/>
    </source>
</evidence>
<evidence type="ECO:0000256" key="1">
    <source>
        <dbReference type="ARBA" id="ARBA00004429"/>
    </source>
</evidence>
<dbReference type="Pfam" id="PF00528">
    <property type="entry name" value="BPD_transp_1"/>
    <property type="match status" value="1"/>
</dbReference>
<comment type="subunit">
    <text evidence="10">The complex is composed of two ATP-binding proteins (GltL), two transmembrane proteins (GltJ and GltK) and a solute-binding protein (GltI).</text>
</comment>
<keyword evidence="3 12" id="KW-0813">Transport</keyword>
<comment type="caution">
    <text evidence="14">The sequence shown here is derived from an EMBL/GenBank/DDBJ whole genome shotgun (WGS) entry which is preliminary data.</text>
</comment>
<dbReference type="AlphaFoldDB" id="A0A931BTC0"/>
<dbReference type="PANTHER" id="PTHR30614">
    <property type="entry name" value="MEMBRANE COMPONENT OF AMINO ACID ABC TRANSPORTER"/>
    <property type="match status" value="1"/>
</dbReference>
<comment type="similarity">
    <text evidence="2">Belongs to the binding-protein-dependent transport system permease family. HisMQ subfamily.</text>
</comment>
<comment type="function">
    <text evidence="9">Part of the ABC transporter complex GltIJKL involved in glutamate and aspartate uptake. Probably responsible for the translocation of the substrate across the membrane.</text>
</comment>
<keyword evidence="8 12" id="KW-0472">Membrane</keyword>
<evidence type="ECO:0000256" key="10">
    <source>
        <dbReference type="ARBA" id="ARBA00062718"/>
    </source>
</evidence>
<protein>
    <recommendedName>
        <fullName evidence="11">Glutamate/aspartate import permease protein GltK</fullName>
    </recommendedName>
</protein>
<dbReference type="GO" id="GO:0043190">
    <property type="term" value="C:ATP-binding cassette (ABC) transporter complex"/>
    <property type="evidence" value="ECO:0007669"/>
    <property type="project" value="InterPro"/>
</dbReference>
<evidence type="ECO:0000256" key="9">
    <source>
        <dbReference type="ARBA" id="ARBA00060298"/>
    </source>
</evidence>
<dbReference type="CDD" id="cd06261">
    <property type="entry name" value="TM_PBP2"/>
    <property type="match status" value="1"/>
</dbReference>
<feature type="domain" description="ABC transmembrane type-1" evidence="13">
    <location>
        <begin position="31"/>
        <end position="232"/>
    </location>
</feature>
<keyword evidence="4" id="KW-1003">Cell membrane</keyword>
<dbReference type="GO" id="GO:0022857">
    <property type="term" value="F:transmembrane transporter activity"/>
    <property type="evidence" value="ECO:0007669"/>
    <property type="project" value="InterPro"/>
</dbReference>
<dbReference type="SUPFAM" id="SSF161098">
    <property type="entry name" value="MetI-like"/>
    <property type="match status" value="1"/>
</dbReference>